<dbReference type="AlphaFoldDB" id="A0A8J2ZR95"/>
<sequence length="258" mass="29787">MSIYQHFRKEEHPFIDQALSWKEQVERSYVPKLTDFLDPREQDILTSLIGTNASDVVLEFNGGGPNTERKRAIIRPYYEEMTEDMFQLTLLEAAYHQKFVSISHRDVLGAFLSLGMKRKKLGDIYISDGRIQIIVAAEIAPFVTANLNYIKRAAIHFQEQSFSSLIAKQEKWLESVQTVSSLRLDAVIKEIYRMSRSEAQALIRQERVKVNFRIVDEANFLLQKGDILSVRGKGRSKIIDIHGLTKKEKWRITTAILK</sequence>
<dbReference type="SMART" id="SM00363">
    <property type="entry name" value="S4"/>
    <property type="match status" value="1"/>
</dbReference>
<reference evidence="3" key="1">
    <citation type="journal article" date="2014" name="Int. J. Syst. Evol. Microbiol.">
        <title>Complete genome sequence of Corynebacterium casei LMG S-19264T (=DSM 44701T), isolated from a smear-ripened cheese.</title>
        <authorList>
            <consortium name="US DOE Joint Genome Institute (JGI-PGF)"/>
            <person name="Walter F."/>
            <person name="Albersmeier A."/>
            <person name="Kalinowski J."/>
            <person name="Ruckert C."/>
        </authorList>
    </citation>
    <scope>NUCLEOTIDE SEQUENCE</scope>
    <source>
        <strain evidence="3">CGMCC 1.12360</strain>
    </source>
</reference>
<dbReference type="InterPro" id="IPR012677">
    <property type="entry name" value="Nucleotide-bd_a/b_plait_sf"/>
</dbReference>
<name>A0A8J2ZR95_9BACI</name>
<comment type="caution">
    <text evidence="3">The sequence shown here is derived from an EMBL/GenBank/DDBJ whole genome shotgun (WGS) entry which is preliminary data.</text>
</comment>
<dbReference type="Gene3D" id="3.30.1370.160">
    <property type="match status" value="1"/>
</dbReference>
<keyword evidence="4" id="KW-1185">Reference proteome</keyword>
<dbReference type="CDD" id="cd00165">
    <property type="entry name" value="S4"/>
    <property type="match status" value="1"/>
</dbReference>
<dbReference type="Proteomes" id="UP000602050">
    <property type="component" value="Unassembled WGS sequence"/>
</dbReference>
<dbReference type="Gene3D" id="3.30.70.330">
    <property type="match status" value="1"/>
</dbReference>
<evidence type="ECO:0000259" key="2">
    <source>
        <dbReference type="SMART" id="SM00363"/>
    </source>
</evidence>
<accession>A0A8J2ZR95</accession>
<dbReference type="Gene3D" id="3.10.290.10">
    <property type="entry name" value="RNA-binding S4 domain"/>
    <property type="match status" value="1"/>
</dbReference>
<dbReference type="InterPro" id="IPR048443">
    <property type="entry name" value="RqcP2_N"/>
</dbReference>
<dbReference type="Pfam" id="PF17774">
    <property type="entry name" value="YlmH_RBD"/>
    <property type="match status" value="1"/>
</dbReference>
<dbReference type="InterPro" id="IPR002942">
    <property type="entry name" value="S4_RNA-bd"/>
</dbReference>
<reference evidence="3" key="2">
    <citation type="submission" date="2020-09" db="EMBL/GenBank/DDBJ databases">
        <authorList>
            <person name="Sun Q."/>
            <person name="Zhou Y."/>
        </authorList>
    </citation>
    <scope>NUCLEOTIDE SEQUENCE</scope>
    <source>
        <strain evidence="3">CGMCC 1.12360</strain>
    </source>
</reference>
<gene>
    <name evidence="3" type="ORF">GCM10010978_11420</name>
</gene>
<dbReference type="Pfam" id="PF01479">
    <property type="entry name" value="S4"/>
    <property type="match status" value="1"/>
</dbReference>
<dbReference type="EMBL" id="BMEV01000015">
    <property type="protein sequence ID" value="GGH73482.1"/>
    <property type="molecule type" value="Genomic_DNA"/>
</dbReference>
<dbReference type="Pfam" id="PF21278">
    <property type="entry name" value="YlmH_1st"/>
    <property type="match status" value="1"/>
</dbReference>
<dbReference type="GO" id="GO:0003723">
    <property type="term" value="F:RNA binding"/>
    <property type="evidence" value="ECO:0007669"/>
    <property type="project" value="UniProtKB-KW"/>
</dbReference>
<keyword evidence="1" id="KW-0694">RNA-binding</keyword>
<proteinExistence type="predicted"/>
<evidence type="ECO:0000313" key="4">
    <source>
        <dbReference type="Proteomes" id="UP000602050"/>
    </source>
</evidence>
<dbReference type="InterPro" id="IPR036986">
    <property type="entry name" value="S4_RNA-bd_sf"/>
</dbReference>
<evidence type="ECO:0000256" key="1">
    <source>
        <dbReference type="PROSITE-ProRule" id="PRU00182"/>
    </source>
</evidence>
<protein>
    <submittedName>
        <fullName evidence="3">RNA-binding protein S4</fullName>
    </submittedName>
</protein>
<dbReference type="PROSITE" id="PS50889">
    <property type="entry name" value="S4"/>
    <property type="match status" value="1"/>
</dbReference>
<dbReference type="SUPFAM" id="SSF55174">
    <property type="entry name" value="Alpha-L RNA-binding motif"/>
    <property type="match status" value="1"/>
</dbReference>
<organism evidence="3 4">
    <name type="scientific">Compostibacillus humi</name>
    <dbReference type="NCBI Taxonomy" id="1245525"/>
    <lineage>
        <taxon>Bacteria</taxon>
        <taxon>Bacillati</taxon>
        <taxon>Bacillota</taxon>
        <taxon>Bacilli</taxon>
        <taxon>Bacillales</taxon>
        <taxon>Bacillaceae</taxon>
        <taxon>Compostibacillus</taxon>
    </lineage>
</organism>
<dbReference type="InterPro" id="IPR040591">
    <property type="entry name" value="RqcP2_RBD"/>
</dbReference>
<evidence type="ECO:0000313" key="3">
    <source>
        <dbReference type="EMBL" id="GGH73482.1"/>
    </source>
</evidence>
<feature type="domain" description="RNA-binding S4" evidence="2">
    <location>
        <begin position="182"/>
        <end position="239"/>
    </location>
</feature>
<dbReference type="RefSeq" id="WP_188391421.1">
    <property type="nucleotide sequence ID" value="NZ_BMEV01000015.1"/>
</dbReference>